<dbReference type="OrthoDB" id="2418238at2"/>
<dbReference type="PROSITE" id="PS51257">
    <property type="entry name" value="PROKAR_LIPOPROTEIN"/>
    <property type="match status" value="1"/>
</dbReference>
<evidence type="ECO:0000256" key="2">
    <source>
        <dbReference type="SAM" id="MobiDB-lite"/>
    </source>
</evidence>
<organism evidence="4 5">
    <name type="scientific">Jeotgalicoccus halotolerans</name>
    <dbReference type="NCBI Taxonomy" id="157227"/>
    <lineage>
        <taxon>Bacteria</taxon>
        <taxon>Bacillati</taxon>
        <taxon>Bacillota</taxon>
        <taxon>Bacilli</taxon>
        <taxon>Bacillales</taxon>
        <taxon>Staphylococcaceae</taxon>
        <taxon>Jeotgalicoccus</taxon>
    </lineage>
</organism>
<proteinExistence type="predicted"/>
<accession>A0A3E0ARQ9</accession>
<evidence type="ECO:0000256" key="1">
    <source>
        <dbReference type="ARBA" id="ARBA00022729"/>
    </source>
</evidence>
<keyword evidence="1 3" id="KW-0732">Signal</keyword>
<evidence type="ECO:0000256" key="3">
    <source>
        <dbReference type="SAM" id="SignalP"/>
    </source>
</evidence>
<dbReference type="Proteomes" id="UP000257076">
    <property type="component" value="Unassembled WGS sequence"/>
</dbReference>
<sequence>MKKNKLLALMAFSAMLFAACNDNTDKENTGTAESSETAALEEDKGLFDSEEENEIEIDEVDEEAVESAKSENDNYQLGEPVEIGGITVTINDAVMTDERNDTNIIDVSGVLVLDITYENGTDQTFPARRDITLEADGELAHSYELDSIFPADLAPGESITGQMSYGLVSAPENMVAVFEPLMNSEGKTAIFDIVAE</sequence>
<feature type="region of interest" description="Disordered" evidence="2">
    <location>
        <begin position="23"/>
        <end position="52"/>
    </location>
</feature>
<evidence type="ECO:0000313" key="4">
    <source>
        <dbReference type="EMBL" id="REG20857.1"/>
    </source>
</evidence>
<protein>
    <recommendedName>
        <fullName evidence="6">DUF4352 domain-containing protein</fullName>
    </recommendedName>
</protein>
<gene>
    <name evidence="4" type="ORF">DFR63_2247</name>
</gene>
<dbReference type="Gene3D" id="2.60.40.1240">
    <property type="match status" value="1"/>
</dbReference>
<keyword evidence="5" id="KW-1185">Reference proteome</keyword>
<name>A0A3E0ARQ9_9STAP</name>
<comment type="caution">
    <text evidence="4">The sequence shown here is derived from an EMBL/GenBank/DDBJ whole genome shotgun (WGS) entry which is preliminary data.</text>
</comment>
<reference evidence="4 5" key="1">
    <citation type="submission" date="2018-08" db="EMBL/GenBank/DDBJ databases">
        <title>Genomic Encyclopedia of Type Strains, Phase IV (KMG-IV): sequencing the most valuable type-strain genomes for metagenomic binning, comparative biology and taxonomic classification.</title>
        <authorList>
            <person name="Goeker M."/>
        </authorList>
    </citation>
    <scope>NUCLEOTIDE SEQUENCE [LARGE SCALE GENOMIC DNA]</scope>
    <source>
        <strain evidence="4 5">DSM 17274</strain>
    </source>
</reference>
<feature type="compositionally biased region" description="Low complexity" evidence="2">
    <location>
        <begin position="29"/>
        <end position="38"/>
    </location>
</feature>
<evidence type="ECO:0008006" key="6">
    <source>
        <dbReference type="Google" id="ProtNLM"/>
    </source>
</evidence>
<dbReference type="RefSeq" id="WP_115886002.1">
    <property type="nucleotide sequence ID" value="NZ_CBCSHX010000008.1"/>
</dbReference>
<evidence type="ECO:0000313" key="5">
    <source>
        <dbReference type="Proteomes" id="UP000257076"/>
    </source>
</evidence>
<dbReference type="EMBL" id="QUMW01000016">
    <property type="protein sequence ID" value="REG20857.1"/>
    <property type="molecule type" value="Genomic_DNA"/>
</dbReference>
<dbReference type="InterPro" id="IPR029050">
    <property type="entry name" value="Immunoprotect_excell_Ig-like"/>
</dbReference>
<feature type="chain" id="PRO_5039068752" description="DUF4352 domain-containing protein" evidence="3">
    <location>
        <begin position="19"/>
        <end position="196"/>
    </location>
</feature>
<dbReference type="AlphaFoldDB" id="A0A3E0ARQ9"/>
<feature type="signal peptide" evidence="3">
    <location>
        <begin position="1"/>
        <end position="18"/>
    </location>
</feature>